<dbReference type="Proteomes" id="UP000069241">
    <property type="component" value="Chromosome"/>
</dbReference>
<feature type="transmembrane region" description="Helical" evidence="1">
    <location>
        <begin position="95"/>
        <end position="112"/>
    </location>
</feature>
<evidence type="ECO:0000256" key="1">
    <source>
        <dbReference type="SAM" id="Phobius"/>
    </source>
</evidence>
<dbReference type="STRING" id="44742.AXF13_11760"/>
<evidence type="ECO:0000313" key="2">
    <source>
        <dbReference type="EMBL" id="AMD90744.1"/>
    </source>
</evidence>
<accession>A0A0X8JL13</accession>
<keyword evidence="3" id="KW-1185">Reference proteome</keyword>
<name>A0A0X8JL13_9BACT</name>
<dbReference type="EMBL" id="CP014229">
    <property type="protein sequence ID" value="AMD90744.1"/>
    <property type="molecule type" value="Genomic_DNA"/>
</dbReference>
<proteinExistence type="predicted"/>
<dbReference type="Pfam" id="PF05437">
    <property type="entry name" value="AzlD"/>
    <property type="match status" value="1"/>
</dbReference>
<feature type="transmembrane region" description="Helical" evidence="1">
    <location>
        <begin position="72"/>
        <end position="89"/>
    </location>
</feature>
<sequence>MNAWIDAHSALLLCVLGSVLVTQLPKVLPVTFLRGDCLPALLRHWLSFVPVAVMAALVGPDVFFYEGRFNAGTSNLFLMVSLPSLLVAWWGKNYFVTIAFGISLVILARWLGWY</sequence>
<keyword evidence="1" id="KW-0812">Transmembrane</keyword>
<gene>
    <name evidence="2" type="ORF">AXF13_11760</name>
</gene>
<reference evidence="3" key="1">
    <citation type="submission" date="2016-02" db="EMBL/GenBank/DDBJ databases">
        <authorList>
            <person name="Holder M.E."/>
            <person name="Ajami N.J."/>
            <person name="Petrosino J.F."/>
        </authorList>
    </citation>
    <scope>NUCLEOTIDE SEQUENCE [LARGE SCALE GENOMIC DNA]</scope>
    <source>
        <strain evidence="3">CCUG 45958</strain>
    </source>
</reference>
<feature type="transmembrane region" description="Helical" evidence="1">
    <location>
        <begin position="45"/>
        <end position="65"/>
    </location>
</feature>
<dbReference type="InterPro" id="IPR008407">
    <property type="entry name" value="Brnchd-chn_aa_trnsp_AzlD"/>
</dbReference>
<dbReference type="KEGG" id="dfi:AXF13_11760"/>
<organism evidence="2 3">
    <name type="scientific">Desulfovibrio fairfieldensis</name>
    <dbReference type="NCBI Taxonomy" id="44742"/>
    <lineage>
        <taxon>Bacteria</taxon>
        <taxon>Pseudomonadati</taxon>
        <taxon>Thermodesulfobacteriota</taxon>
        <taxon>Desulfovibrionia</taxon>
        <taxon>Desulfovibrionales</taxon>
        <taxon>Desulfovibrionaceae</taxon>
        <taxon>Desulfovibrio</taxon>
    </lineage>
</organism>
<protein>
    <submittedName>
        <fullName evidence="2">Branched chain amino acid ABC transporter</fullName>
    </submittedName>
</protein>
<dbReference type="AlphaFoldDB" id="A0A0X8JL13"/>
<keyword evidence="1" id="KW-0472">Membrane</keyword>
<keyword evidence="1" id="KW-1133">Transmembrane helix</keyword>
<dbReference type="RefSeq" id="WP_062253478.1">
    <property type="nucleotide sequence ID" value="NZ_CP014229.1"/>
</dbReference>
<evidence type="ECO:0000313" key="3">
    <source>
        <dbReference type="Proteomes" id="UP000069241"/>
    </source>
</evidence>